<organism evidence="1 2">
    <name type="scientific">Pseudomonas putida</name>
    <name type="common">Arthrobacter siderocapsulatus</name>
    <dbReference type="NCBI Taxonomy" id="303"/>
    <lineage>
        <taxon>Bacteria</taxon>
        <taxon>Pseudomonadati</taxon>
        <taxon>Pseudomonadota</taxon>
        <taxon>Gammaproteobacteria</taxon>
        <taxon>Pseudomonadales</taxon>
        <taxon>Pseudomonadaceae</taxon>
        <taxon>Pseudomonas</taxon>
    </lineage>
</organism>
<dbReference type="Proteomes" id="UP000298551">
    <property type="component" value="Chromosome"/>
</dbReference>
<proteinExistence type="predicted"/>
<dbReference type="SUPFAM" id="SSF56059">
    <property type="entry name" value="Glutathione synthetase ATP-binding domain-like"/>
    <property type="match status" value="1"/>
</dbReference>
<dbReference type="OrthoDB" id="8648979at2"/>
<dbReference type="Pfam" id="PF11379">
    <property type="entry name" value="DUF3182"/>
    <property type="match status" value="1"/>
</dbReference>
<reference evidence="2" key="1">
    <citation type="submission" date="2019-04" db="EMBL/GenBank/DDBJ databases">
        <title>Genome sequence of Pseudomonas putida 1290, an auxin catabolizing strain.</title>
        <authorList>
            <person name="Laird T.S."/>
            <person name="Leveau J.H.J."/>
        </authorList>
    </citation>
    <scope>NUCLEOTIDE SEQUENCE [LARGE SCALE GENOMIC DNA]</scope>
    <source>
        <strain evidence="2">1290</strain>
    </source>
</reference>
<dbReference type="RefSeq" id="WP_136915709.1">
    <property type="nucleotide sequence ID" value="NZ_CP039371.1"/>
</dbReference>
<dbReference type="AlphaFoldDB" id="A0A4D6XFH9"/>
<accession>A0A4D6XFH9</accession>
<evidence type="ECO:0000313" key="2">
    <source>
        <dbReference type="Proteomes" id="UP000298551"/>
    </source>
</evidence>
<dbReference type="InterPro" id="IPR021519">
    <property type="entry name" value="DUF3182"/>
</dbReference>
<name>A0A4D6XFH9_PSEPU</name>
<sequence>MPRSYEAKHAVVVLDTREHTPDHERATQLKLAEGLATLLGCAHVQPTKPPKAADRYYYLATQTLIDPQRYAALGIRSERDLFGGVVSQPYMATKAISHPRLANGIFPPGWTDDFARLASSALLKGYTVFSKEDAREAARLLLADGTLRVKPVRATAGRGQHVIEQLDELEPLLAAMDEEELMTWGLTLEENLVDVETLSVGQVRVAGITCSYYGTQQLTHDHQGTEVYGGSDLLVVRGDYQQLLQLPLEDHLRLAITQALNYERAAERCLPGFIASRRNYDIARGTNAGGHLRSGVLEQSWRPGGASSAELLALQAFVDDPGLQRVRASSHEVFGHPDLPTDATLFYQGQDSELGQFSKFAQIREHGHTE</sequence>
<protein>
    <submittedName>
        <fullName evidence="1">DUF3182 family protein</fullName>
    </submittedName>
</protein>
<dbReference type="EMBL" id="CP039371">
    <property type="protein sequence ID" value="QCI13600.1"/>
    <property type="molecule type" value="Genomic_DNA"/>
</dbReference>
<gene>
    <name evidence="1" type="ORF">E6B08_20625</name>
</gene>
<evidence type="ECO:0000313" key="1">
    <source>
        <dbReference type="EMBL" id="QCI13600.1"/>
    </source>
</evidence>